<sequence length="360" mass="39774">MPVLRWFKRRWKLLLAVVVALLVTGSVATVAGARMLAGRYEGAVHRADLLPAPVRSASGKPEPPKVRGPMNLLLIGSDSRKRGEPGDGRSDVIILVHIPKSTGHAYVISIPRDTYLPIATADGERGSRNKVNAAYAWGGAPRLVQTVNQFGDLTVDWPIVIDFAGVRKLTDLVGGVDVVVDKRAVDRYRFLPEDSPYPSAPCTDPQGRSRRCVVFDAGKVHLDGKLAEYYVRQRRGLPNDDFDRSKRHQQYLHALAGKIAEKNVLTDPIALDRLVRAGAGMLTVDRSMPVQRLALTLRGLRPKDLTFMTLPIAENRDVPGVGSVMVPDTGRCRELFTALREGRLDRYVRKYPPNDVSHGR</sequence>
<dbReference type="NCBIfam" id="TIGR00350">
    <property type="entry name" value="lytR_cpsA_psr"/>
    <property type="match status" value="1"/>
</dbReference>
<protein>
    <submittedName>
        <fullName evidence="3">LytR family transcriptional attenuator</fullName>
    </submittedName>
</protein>
<dbReference type="EMBL" id="PVZG01000004">
    <property type="protein sequence ID" value="PRY30574.1"/>
    <property type="molecule type" value="Genomic_DNA"/>
</dbReference>
<name>A0A2T0SAX1_9ACTN</name>
<evidence type="ECO:0000256" key="1">
    <source>
        <dbReference type="ARBA" id="ARBA00006068"/>
    </source>
</evidence>
<dbReference type="InterPro" id="IPR050922">
    <property type="entry name" value="LytR/CpsA/Psr_CW_biosynth"/>
</dbReference>
<accession>A0A2T0SAX1</accession>
<dbReference type="Pfam" id="PF03816">
    <property type="entry name" value="LytR_cpsA_psr"/>
    <property type="match status" value="1"/>
</dbReference>
<proteinExistence type="inferred from homology"/>
<dbReference type="PANTHER" id="PTHR33392:SF6">
    <property type="entry name" value="POLYISOPRENYL-TEICHOIC ACID--PEPTIDOGLYCAN TEICHOIC ACID TRANSFERASE TAGU"/>
    <property type="match status" value="1"/>
</dbReference>
<evidence type="ECO:0000259" key="2">
    <source>
        <dbReference type="Pfam" id="PF03816"/>
    </source>
</evidence>
<dbReference type="AlphaFoldDB" id="A0A2T0SAX1"/>
<feature type="domain" description="Cell envelope-related transcriptional attenuator" evidence="2">
    <location>
        <begin position="89"/>
        <end position="260"/>
    </location>
</feature>
<gene>
    <name evidence="3" type="ORF">CLV70_104126</name>
</gene>
<evidence type="ECO:0000313" key="3">
    <source>
        <dbReference type="EMBL" id="PRY30574.1"/>
    </source>
</evidence>
<comment type="caution">
    <text evidence="3">The sequence shown here is derived from an EMBL/GenBank/DDBJ whole genome shotgun (WGS) entry which is preliminary data.</text>
</comment>
<reference evidence="3 4" key="1">
    <citation type="submission" date="2018-03" db="EMBL/GenBank/DDBJ databases">
        <title>Genomic Encyclopedia of Archaeal and Bacterial Type Strains, Phase II (KMG-II): from individual species to whole genera.</title>
        <authorList>
            <person name="Goeker M."/>
        </authorList>
    </citation>
    <scope>NUCLEOTIDE SEQUENCE [LARGE SCALE GENOMIC DNA]</scope>
    <source>
        <strain evidence="3 4">DSM 45348</strain>
    </source>
</reference>
<dbReference type="OrthoDB" id="5171929at2"/>
<dbReference type="PANTHER" id="PTHR33392">
    <property type="entry name" value="POLYISOPRENYL-TEICHOIC ACID--PEPTIDOGLYCAN TEICHOIC ACID TRANSFERASE TAGU"/>
    <property type="match status" value="1"/>
</dbReference>
<dbReference type="InterPro" id="IPR004474">
    <property type="entry name" value="LytR_CpsA_psr"/>
</dbReference>
<evidence type="ECO:0000313" key="4">
    <source>
        <dbReference type="Proteomes" id="UP000239209"/>
    </source>
</evidence>
<dbReference type="RefSeq" id="WP_106126201.1">
    <property type="nucleotide sequence ID" value="NZ_PVZG01000004.1"/>
</dbReference>
<organism evidence="3 4">
    <name type="scientific">Pseudosporangium ferrugineum</name>
    <dbReference type="NCBI Taxonomy" id="439699"/>
    <lineage>
        <taxon>Bacteria</taxon>
        <taxon>Bacillati</taxon>
        <taxon>Actinomycetota</taxon>
        <taxon>Actinomycetes</taxon>
        <taxon>Micromonosporales</taxon>
        <taxon>Micromonosporaceae</taxon>
        <taxon>Pseudosporangium</taxon>
    </lineage>
</organism>
<keyword evidence="4" id="KW-1185">Reference proteome</keyword>
<comment type="similarity">
    <text evidence="1">Belongs to the LytR/CpsA/Psr (LCP) family.</text>
</comment>
<dbReference type="Proteomes" id="UP000239209">
    <property type="component" value="Unassembled WGS sequence"/>
</dbReference>
<dbReference type="Gene3D" id="3.40.630.190">
    <property type="entry name" value="LCP protein"/>
    <property type="match status" value="1"/>
</dbReference>